<dbReference type="AlphaFoldDB" id="A0A8J6LFH9"/>
<gene>
    <name evidence="1" type="ORF">GEV33_003186</name>
</gene>
<dbReference type="Proteomes" id="UP000719412">
    <property type="component" value="Unassembled WGS sequence"/>
</dbReference>
<dbReference type="EMBL" id="JABDTM020014147">
    <property type="protein sequence ID" value="KAH0819605.1"/>
    <property type="molecule type" value="Genomic_DNA"/>
</dbReference>
<reference evidence="1" key="1">
    <citation type="journal article" date="2020" name="J Insects Food Feed">
        <title>The yellow mealworm (Tenebrio molitor) genome: a resource for the emerging insects as food and feed industry.</title>
        <authorList>
            <person name="Eriksson T."/>
            <person name="Andere A."/>
            <person name="Kelstrup H."/>
            <person name="Emery V."/>
            <person name="Picard C."/>
        </authorList>
    </citation>
    <scope>NUCLEOTIDE SEQUENCE</scope>
    <source>
        <strain evidence="1">Stoneville</strain>
        <tissue evidence="1">Whole head</tissue>
    </source>
</reference>
<evidence type="ECO:0000313" key="2">
    <source>
        <dbReference type="Proteomes" id="UP000719412"/>
    </source>
</evidence>
<reference evidence="1" key="2">
    <citation type="submission" date="2021-08" db="EMBL/GenBank/DDBJ databases">
        <authorList>
            <person name="Eriksson T."/>
        </authorList>
    </citation>
    <scope>NUCLEOTIDE SEQUENCE</scope>
    <source>
        <strain evidence="1">Stoneville</strain>
        <tissue evidence="1">Whole head</tissue>
    </source>
</reference>
<keyword evidence="2" id="KW-1185">Reference proteome</keyword>
<evidence type="ECO:0000313" key="1">
    <source>
        <dbReference type="EMBL" id="KAH0819605.1"/>
    </source>
</evidence>
<proteinExistence type="predicted"/>
<name>A0A8J6LFH9_TENMO</name>
<sequence>MPADAELNSVLIRRQEINDALDNGHEVKVSYRVVNIYTEFHEFSRKEIKQYESTFKKLHRVRKTRELREKISQGSCAAVIKVSRADKTFSLHSFEGKPCEVKAIGQHRLSVFTLTMIYLTHVLQKDVVTQI</sequence>
<comment type="caution">
    <text evidence="1">The sequence shown here is derived from an EMBL/GenBank/DDBJ whole genome shotgun (WGS) entry which is preliminary data.</text>
</comment>
<organism evidence="1 2">
    <name type="scientific">Tenebrio molitor</name>
    <name type="common">Yellow mealworm beetle</name>
    <dbReference type="NCBI Taxonomy" id="7067"/>
    <lineage>
        <taxon>Eukaryota</taxon>
        <taxon>Metazoa</taxon>
        <taxon>Ecdysozoa</taxon>
        <taxon>Arthropoda</taxon>
        <taxon>Hexapoda</taxon>
        <taxon>Insecta</taxon>
        <taxon>Pterygota</taxon>
        <taxon>Neoptera</taxon>
        <taxon>Endopterygota</taxon>
        <taxon>Coleoptera</taxon>
        <taxon>Polyphaga</taxon>
        <taxon>Cucujiformia</taxon>
        <taxon>Tenebrionidae</taxon>
        <taxon>Tenebrio</taxon>
    </lineage>
</organism>
<accession>A0A8J6LFH9</accession>
<protein>
    <submittedName>
        <fullName evidence="1">Uncharacterized protein</fullName>
    </submittedName>
</protein>